<sequence>MFPFLQEDKAKMSDDEDIQLPSKKAKVVHFGSLEEVERQRLAKQEGQGSLGTDAVQAGILAGNINIGEGETFDLEEHQSERQKEVLEEFERRKRARQIHVSTDDSEVKAQLRQLGEPICLFGEGPADRRERLRQILAQIGEDKLKKDSAEDKKEEKKEYNDTTWYHEGPQSLKEARMFIAGYSIPRAKKRLEKACEVREIPAAQKNARMQELHRQLRALTNYGSQIGDSRPISFCQFSPNSKLLATASWSGLCKLWSVPDCKLVRTLRGHNQNVGCVVFHPQATLTLEESACCMASCSADGAVKLWSLESDEPVANIEGHEARVARVAYHPSGRFLGTTCYDKSWRLWDLEAQEEVLHQEGHSKEVYDISFQCDGSLCATCGLDAFGRVWDLRTGRCVMFLEGHLKELFAIEFSPDGYHVATGSADNTAKVWDVRQRKCVYTIPGHTNLVSGLKFQGSEGQYLVTASFDCTAKVWAHPGWSPLKTLAGHEGKLMSVDISPDSKFIATSSYDRTYKLWAAE</sequence>
<dbReference type="Pfam" id="PF08799">
    <property type="entry name" value="PRP4"/>
    <property type="match status" value="1"/>
</dbReference>
<dbReference type="OrthoDB" id="540662at2759"/>
<keyword evidence="3" id="KW-0677">Repeat</keyword>
<dbReference type="GO" id="GO:0046540">
    <property type="term" value="C:U4/U6 x U5 tri-snRNP complex"/>
    <property type="evidence" value="ECO:0007669"/>
    <property type="project" value="TreeGrafter"/>
</dbReference>
<keyword evidence="2" id="KW-0747">Spliceosome</keyword>
<accession>A0A8K0A8I5</accession>
<name>A0A8K0A8I5_BRALA</name>
<dbReference type="SMART" id="SM00500">
    <property type="entry name" value="SFM"/>
    <property type="match status" value="1"/>
</dbReference>
<keyword evidence="6" id="KW-1185">Reference proteome</keyword>
<dbReference type="FunFam" id="4.10.280.110:FF:000002">
    <property type="entry name" value="U4/U6 small nuclear ribonucleoprotein Prp4"/>
    <property type="match status" value="1"/>
</dbReference>
<dbReference type="FunFam" id="2.130.10.10:FF:000411">
    <property type="entry name" value="U4/U6 small nuclear ribonucleoprotein Prp4"/>
    <property type="match status" value="1"/>
</dbReference>
<evidence type="ECO:0000313" key="5">
    <source>
        <dbReference type="EMBL" id="CAH1271288.1"/>
    </source>
</evidence>
<evidence type="ECO:0000256" key="1">
    <source>
        <dbReference type="ARBA" id="ARBA00022574"/>
    </source>
</evidence>
<dbReference type="GO" id="GO:0000398">
    <property type="term" value="P:mRNA splicing, via spliceosome"/>
    <property type="evidence" value="ECO:0007669"/>
    <property type="project" value="TreeGrafter"/>
</dbReference>
<dbReference type="Gene3D" id="4.10.280.110">
    <property type="entry name" value="Pre-mRNA processing factor 4 domain"/>
    <property type="match status" value="1"/>
</dbReference>
<dbReference type="PRINTS" id="PR00320">
    <property type="entry name" value="GPROTEINBRPT"/>
</dbReference>
<evidence type="ECO:0000259" key="4">
    <source>
        <dbReference type="SMART" id="SM00500"/>
    </source>
</evidence>
<evidence type="ECO:0000256" key="2">
    <source>
        <dbReference type="ARBA" id="ARBA00022728"/>
    </source>
</evidence>
<dbReference type="GO" id="GO:0030621">
    <property type="term" value="F:U4 snRNA binding"/>
    <property type="evidence" value="ECO:0007669"/>
    <property type="project" value="TreeGrafter"/>
</dbReference>
<evidence type="ECO:0000313" key="6">
    <source>
        <dbReference type="Proteomes" id="UP000838412"/>
    </source>
</evidence>
<dbReference type="InterPro" id="IPR014906">
    <property type="entry name" value="PRP4-like"/>
</dbReference>
<dbReference type="EMBL" id="OV696693">
    <property type="protein sequence ID" value="CAH1271288.1"/>
    <property type="molecule type" value="Genomic_DNA"/>
</dbReference>
<dbReference type="FunFam" id="2.130.10.10:FF:001300">
    <property type="entry name" value="U4/U6 small nuclear ribonucleoprotein Prp4"/>
    <property type="match status" value="1"/>
</dbReference>
<dbReference type="InterPro" id="IPR015943">
    <property type="entry name" value="WD40/YVTN_repeat-like_dom_sf"/>
</dbReference>
<dbReference type="CDD" id="cd00200">
    <property type="entry name" value="WD40"/>
    <property type="match status" value="1"/>
</dbReference>
<dbReference type="InterPro" id="IPR020472">
    <property type="entry name" value="WD40_PAC1"/>
</dbReference>
<evidence type="ECO:0000256" key="3">
    <source>
        <dbReference type="ARBA" id="ARBA00022737"/>
    </source>
</evidence>
<dbReference type="Gene3D" id="2.130.10.10">
    <property type="entry name" value="YVTN repeat-like/Quinoprotein amine dehydrogenase"/>
    <property type="match status" value="3"/>
</dbReference>
<dbReference type="GO" id="GO:0017070">
    <property type="term" value="F:U6 snRNA binding"/>
    <property type="evidence" value="ECO:0007669"/>
    <property type="project" value="TreeGrafter"/>
</dbReference>
<protein>
    <submittedName>
        <fullName evidence="5">PRPF4 protein</fullName>
    </submittedName>
</protein>
<dbReference type="AlphaFoldDB" id="A0A8K0A8I5"/>
<keyword evidence="2" id="KW-0507">mRNA processing</keyword>
<dbReference type="SUPFAM" id="SSF50978">
    <property type="entry name" value="WD40 repeat-like"/>
    <property type="match status" value="1"/>
</dbReference>
<keyword evidence="2" id="KW-0508">mRNA splicing</keyword>
<dbReference type="Proteomes" id="UP000838412">
    <property type="component" value="Chromosome 8"/>
</dbReference>
<dbReference type="SUPFAM" id="SSF158230">
    <property type="entry name" value="PRP4-like"/>
    <property type="match status" value="1"/>
</dbReference>
<dbReference type="Pfam" id="PF00400">
    <property type="entry name" value="WD40"/>
    <property type="match status" value="7"/>
</dbReference>
<dbReference type="InterPro" id="IPR036322">
    <property type="entry name" value="WD40_repeat_dom_sf"/>
</dbReference>
<dbReference type="PANTHER" id="PTHR19846">
    <property type="entry name" value="WD40 REPEAT PROTEIN"/>
    <property type="match status" value="1"/>
</dbReference>
<proteinExistence type="predicted"/>
<dbReference type="InterPro" id="IPR036285">
    <property type="entry name" value="PRP4-like_sf"/>
</dbReference>
<dbReference type="InterPro" id="IPR019775">
    <property type="entry name" value="WD40_repeat_CS"/>
</dbReference>
<dbReference type="SMART" id="SM00320">
    <property type="entry name" value="WD40"/>
    <property type="match status" value="7"/>
</dbReference>
<reference evidence="5" key="1">
    <citation type="submission" date="2022-01" db="EMBL/GenBank/DDBJ databases">
        <authorList>
            <person name="Braso-Vives M."/>
        </authorList>
    </citation>
    <scope>NUCLEOTIDE SEQUENCE</scope>
</reference>
<gene>
    <name evidence="5" type="primary">PRPF4</name>
    <name evidence="5" type="ORF">BLAG_LOCUS23366</name>
</gene>
<dbReference type="InterPro" id="IPR001680">
    <property type="entry name" value="WD40_rpt"/>
</dbReference>
<dbReference type="GO" id="GO:0005681">
    <property type="term" value="C:spliceosomal complex"/>
    <property type="evidence" value="ECO:0007669"/>
    <property type="project" value="UniProtKB-KW"/>
</dbReference>
<dbReference type="PANTHER" id="PTHR19846:SF0">
    <property type="entry name" value="PRE-MRNA PROCESSING FACTOR 4"/>
    <property type="match status" value="1"/>
</dbReference>
<dbReference type="PROSITE" id="PS00678">
    <property type="entry name" value="WD_REPEATS_1"/>
    <property type="match status" value="2"/>
</dbReference>
<organism evidence="5 6">
    <name type="scientific">Branchiostoma lanceolatum</name>
    <name type="common">Common lancelet</name>
    <name type="synonym">Amphioxus lanceolatum</name>
    <dbReference type="NCBI Taxonomy" id="7740"/>
    <lineage>
        <taxon>Eukaryota</taxon>
        <taxon>Metazoa</taxon>
        <taxon>Chordata</taxon>
        <taxon>Cephalochordata</taxon>
        <taxon>Leptocardii</taxon>
        <taxon>Amphioxiformes</taxon>
        <taxon>Branchiostomatidae</taxon>
        <taxon>Branchiostoma</taxon>
    </lineage>
</organism>
<feature type="domain" description="Pre-mRNA processing factor 4 (PRP4)-like" evidence="4">
    <location>
        <begin position="102"/>
        <end position="154"/>
    </location>
</feature>
<keyword evidence="1" id="KW-0853">WD repeat</keyword>